<feature type="compositionally biased region" description="Polar residues" evidence="1">
    <location>
        <begin position="560"/>
        <end position="575"/>
    </location>
</feature>
<accession>A0A2N4UWA9</accession>
<organism evidence="4 5">
    <name type="scientific">Photobacterium carnosum</name>
    <dbReference type="NCBI Taxonomy" id="2023717"/>
    <lineage>
        <taxon>Bacteria</taxon>
        <taxon>Pseudomonadati</taxon>
        <taxon>Pseudomonadota</taxon>
        <taxon>Gammaproteobacteria</taxon>
        <taxon>Vibrionales</taxon>
        <taxon>Vibrionaceae</taxon>
        <taxon>Photobacterium</taxon>
    </lineage>
</organism>
<sequence length="1516" mass="161567">MLFNIYSVGDPAYIKVVMLGLSHMYETSMPYTLGKIGLLISLLFIFAKSVWNPGKIEFKEFFTSLLFVYFMFCNTTTITLFSNNQTDVTPIPNIPLGIALSASITTRLGYELATSLRDFYQTAVLPGEYTSSTISSMLDDDPSTRNYSIVGNGLEPLRALMNMRITGDPTATTHYRASHGLVNAQSEPDLRQSLLNYMQDCVLKDEYNGSRVQEVNMAQARISNDAWKYMGMNYNGWTTSVNLVFGHGFEVMGCGDAYKKLNGAMEDAFNDTSKDYIETRNLRMDPNIKNAERGLAMITDQGVKAWQMKSNQMLKYMYYQAKIKNQYSDLSGRLASQAEFEAMDSRHFSSATQFTLWSEMAVPLMTYLEALIYLLGPIMPFVAAFGSKGIGMIAKYILLLVWVNTWPVLQVGVNLYLQTYLNEMTNKDTHIGVMSWAGVNTTFTDLQSFIAMGSTLQTMVPALSLMIMYGSVHTAINLANSASSGGGGEAAAVGSPKVASPANYGKSSSAGLTSSFNGVTNSTSLTHDDLNQPAQLGVKSYNMSNAATNASSDAVAGATQRLSTATRQMSTANQKMHSDVLSAMDTEAKGRDITSSMAASTASRATVGKAISNEFGLTRQQSSLMAMALHGDFGAEAKSEVAAALGGGFDFSNSQQPELDKDGKPIKDTGLKAKGGGKLSGAFGGAVGLKLTGGIRAALDSGLSKVAAARQSTSSNWQASHDKIMNSMSSDLSKISHNQQIGKTKAWGSSESNTKMASNAYSEAQSLVQTTQSMNNVAKGIGSSLAFNFASALNDRSDFGSKVANGTMESNALNNAAAATLHQTGHDKELAQAVSAAGGQYDVNTQAITGLSDDNKTKALQTALTNSGASPETVQSLKTAQQAATDLSQSGISGVNSKNMNERKNAEVRYAQRVFDGLDRNMLNGSLGAVFANYAKGNMLSELNAATGGGLKNLDEAANQFRDMGNGAAQGLMGDVGSRSGITNESLNEKKQAIGTPSSSPTDFAKPKDMGTGVNITANNTGGIRSQAIANDKAVDQDHQHQANDTAQGKAANKLSGNGDAVVKTVNDGMGDNDVKMRKAQKDIGKVYDFMGDMGMKAGNFVADDPKQSQGDQKILSQLNDPEALAAMKDPNRQTEVNDKIARGYGANATKEDKAEAARYVAMAKVISENPTAYTDSGNSSEVKTGAALNNVADSASNVINANKGQPNAEEINSAASERKENGVSSRSSSTTPGFKGQAPSYSNGFKDYRPKDDAKLQQIAVTNTAAADSGLDVTTRERFSDVVNKGGSFGFSTNTYGAENRSKEDSNALDNIIDSVSSSAERMFNTTGKGEQHNVENIGKYKEALQSVIDNPMASSEQKNNAQKGMAELVGAESELVKPTSTTLGDETVARDQNTAWKSMPLDNAIGRPESQVDNYRAGGVEREATKDTPMKVASFTDNNGNLSVPTGSFDAIMKSDGNKVQIGDDTFSIEGRHQGESSAAIALKSESGHMHTLIQKDGRPDAVSTINQDTKGHF</sequence>
<evidence type="ECO:0000259" key="3">
    <source>
        <dbReference type="Pfam" id="PF07916"/>
    </source>
</evidence>
<feature type="transmembrane region" description="Helical" evidence="2">
    <location>
        <begin position="397"/>
        <end position="417"/>
    </location>
</feature>
<comment type="caution">
    <text evidence="4">The sequence shown here is derived from an EMBL/GenBank/DDBJ whole genome shotgun (WGS) entry which is preliminary data.</text>
</comment>
<feature type="region of interest" description="Disordered" evidence="1">
    <location>
        <begin position="549"/>
        <end position="577"/>
    </location>
</feature>
<reference evidence="4 5" key="1">
    <citation type="journal article" date="2018" name="Syst. Appl. Microbiol.">
        <title>Photobacterium carnosum sp. nov., isolated from spoiled modified atmosphere packaged poultry meat.</title>
        <authorList>
            <person name="Hilgarth M."/>
            <person name="Fuertes S."/>
            <person name="Ehrmann M."/>
            <person name="Vogel R.F."/>
        </authorList>
    </citation>
    <scope>NUCLEOTIDE SEQUENCE [LARGE SCALE GENOMIC DNA]</scope>
    <source>
        <strain evidence="4 5">TMW 2.2021</strain>
    </source>
</reference>
<feature type="region of interest" description="Disordered" evidence="1">
    <location>
        <begin position="1036"/>
        <end position="1055"/>
    </location>
</feature>
<feature type="compositionally biased region" description="Polar residues" evidence="1">
    <location>
        <begin position="1223"/>
        <end position="1233"/>
    </location>
</feature>
<keyword evidence="5" id="KW-1185">Reference proteome</keyword>
<gene>
    <name evidence="4" type="ORF">CIK00_03130</name>
</gene>
<dbReference type="GeneID" id="69965915"/>
<keyword evidence="2" id="KW-0472">Membrane</keyword>
<proteinExistence type="predicted"/>
<dbReference type="Proteomes" id="UP000234420">
    <property type="component" value="Unassembled WGS sequence"/>
</dbReference>
<name>A0A2N4UWA9_9GAMM</name>
<dbReference type="EMBL" id="NPIB01000002">
    <property type="protein sequence ID" value="PLC59275.1"/>
    <property type="molecule type" value="Genomic_DNA"/>
</dbReference>
<feature type="domain" description="TraG N-terminal Proteobacteria" evidence="3">
    <location>
        <begin position="5"/>
        <end position="486"/>
    </location>
</feature>
<feature type="region of interest" description="Disordered" evidence="1">
    <location>
        <begin position="988"/>
        <end position="1010"/>
    </location>
</feature>
<evidence type="ECO:0000313" key="4">
    <source>
        <dbReference type="EMBL" id="PLC59275.1"/>
    </source>
</evidence>
<dbReference type="InterPro" id="IPR012931">
    <property type="entry name" value="TraG_N_Proteobacteria"/>
</dbReference>
<evidence type="ECO:0000256" key="1">
    <source>
        <dbReference type="SAM" id="MobiDB-lite"/>
    </source>
</evidence>
<evidence type="ECO:0000256" key="2">
    <source>
        <dbReference type="SAM" id="Phobius"/>
    </source>
</evidence>
<feature type="transmembrane region" description="Helical" evidence="2">
    <location>
        <begin position="28"/>
        <end position="49"/>
    </location>
</feature>
<feature type="transmembrane region" description="Helical" evidence="2">
    <location>
        <begin position="364"/>
        <end position="385"/>
    </location>
</feature>
<dbReference type="RefSeq" id="WP_101767477.1">
    <property type="nucleotide sequence ID" value="NZ_BPPU01000003.1"/>
</dbReference>
<dbReference type="Pfam" id="PF07916">
    <property type="entry name" value="TraG_N"/>
    <property type="match status" value="1"/>
</dbReference>
<feature type="transmembrane region" description="Helical" evidence="2">
    <location>
        <begin position="61"/>
        <end position="81"/>
    </location>
</feature>
<keyword evidence="2" id="KW-0812">Transmembrane</keyword>
<protein>
    <recommendedName>
        <fullName evidence="3">TraG N-terminal Proteobacteria domain-containing protein</fullName>
    </recommendedName>
</protein>
<evidence type="ECO:0000313" key="5">
    <source>
        <dbReference type="Proteomes" id="UP000234420"/>
    </source>
</evidence>
<keyword evidence="2" id="KW-1133">Transmembrane helix</keyword>
<feature type="region of interest" description="Disordered" evidence="1">
    <location>
        <begin position="1213"/>
        <end position="1243"/>
    </location>
</feature>